<evidence type="ECO:0000256" key="1">
    <source>
        <dbReference type="ARBA" id="ARBA00006962"/>
    </source>
</evidence>
<dbReference type="PANTHER" id="PTHR48050">
    <property type="entry name" value="STEROL 3-BETA-GLUCOSYLTRANSFERASE"/>
    <property type="match status" value="1"/>
</dbReference>
<evidence type="ECO:0000313" key="6">
    <source>
        <dbReference type="EMBL" id="MBA8930899.1"/>
    </source>
</evidence>
<comment type="caution">
    <text evidence="7">The sequence shown here is derived from an EMBL/GenBank/DDBJ whole genome shotgun (WGS) entry which is preliminary data.</text>
</comment>
<dbReference type="PROSITE" id="PS00375">
    <property type="entry name" value="UDPGT"/>
    <property type="match status" value="1"/>
</dbReference>
<evidence type="ECO:0000313" key="8">
    <source>
        <dbReference type="Proteomes" id="UP000517916"/>
    </source>
</evidence>
<name>A0ABR6BXZ9_9PSEU</name>
<evidence type="ECO:0000259" key="4">
    <source>
        <dbReference type="Pfam" id="PF06722"/>
    </source>
</evidence>
<dbReference type="EMBL" id="JACJID010000007">
    <property type="protein sequence ID" value="MBA8930899.1"/>
    <property type="molecule type" value="Genomic_DNA"/>
</dbReference>
<keyword evidence="3" id="KW-0808">Transferase</keyword>
<comment type="similarity">
    <text evidence="1">Belongs to the glycosyltransferase 28 family.</text>
</comment>
<dbReference type="InterPro" id="IPR035595">
    <property type="entry name" value="UDP_glycos_trans_CS"/>
</dbReference>
<dbReference type="RefSeq" id="WP_025357290.1">
    <property type="nucleotide sequence ID" value="NZ_BAAABQ010000018.1"/>
</dbReference>
<dbReference type="InterPro" id="IPR048284">
    <property type="entry name" value="EryCIII-like_N"/>
</dbReference>
<dbReference type="InterPro" id="IPR010610">
    <property type="entry name" value="EryCIII-like_C"/>
</dbReference>
<reference evidence="7 8" key="1">
    <citation type="submission" date="2020-08" db="EMBL/GenBank/DDBJ databases">
        <title>Genomic Encyclopedia of Archaeal and Bacterial Type Strains, Phase II (KMG-II): from individual species to whole genera.</title>
        <authorList>
            <person name="Goeker M."/>
        </authorList>
    </citation>
    <scope>NUCLEOTIDE SEQUENCE [LARGE SCALE GENOMIC DNA]</scope>
    <source>
        <strain evidence="7 8">DSM 43850</strain>
    </source>
</reference>
<keyword evidence="8" id="KW-1185">Reference proteome</keyword>
<feature type="domain" description="Erythromycin biosynthesis protein CIII-like C-terminal" evidence="4">
    <location>
        <begin position="247"/>
        <end position="372"/>
    </location>
</feature>
<dbReference type="Gene3D" id="3.40.50.2000">
    <property type="entry name" value="Glycogen Phosphorylase B"/>
    <property type="match status" value="2"/>
</dbReference>
<evidence type="ECO:0000313" key="7">
    <source>
        <dbReference type="EMBL" id="MBA8931804.1"/>
    </source>
</evidence>
<dbReference type="EMBL" id="JACJID010000010">
    <property type="protein sequence ID" value="MBA8931804.1"/>
    <property type="molecule type" value="Genomic_DNA"/>
</dbReference>
<dbReference type="Proteomes" id="UP000517916">
    <property type="component" value="Unassembled WGS sequence"/>
</dbReference>
<dbReference type="Pfam" id="PF21036">
    <property type="entry name" value="EryCIII-like_N"/>
    <property type="match status" value="1"/>
</dbReference>
<sequence length="376" mass="39553">MRLLFSSGAGHSHIVPMLPLAVAARDAGHEVVFVTGPTAVEFPQAAGLHTVAIGSAVTAPPAGSIPPDFGEMSAEQRLSHIVAHYMVGIGAAARLDDMLAFVREWRPGLVVANLAERAAVMAAALAEVPYAMHAIGPPKTAAVMAEAWQVAERLVGERGLDGQPSRDAVPYLDIWPDGLCPAGVEWEYPTRWPLRPDTVLPQPGDRPAVLHGLPHRRTVYLTLGTTHNTRPGVLEAMVEALHGEPVNVIVTIGHNGDRARFGAQPGNVRIEHFVPQSRLLPHVDLVVCHAGAGSVLGALAHGVPLVVSPLATDQFDMADQVVAAGAGLHASPDQVGVAARQVLADTSFRAAATGIGAQLRAMPSPAEVLERLLTRF</sequence>
<dbReference type="Pfam" id="PF06722">
    <property type="entry name" value="EryCIII-like_C"/>
    <property type="match status" value="1"/>
</dbReference>
<gene>
    <name evidence="6" type="ORF">BC739_008146</name>
    <name evidence="7" type="ORF">BC739_009063</name>
</gene>
<dbReference type="SUPFAM" id="SSF53756">
    <property type="entry name" value="UDP-Glycosyltransferase/glycogen phosphorylase"/>
    <property type="match status" value="1"/>
</dbReference>
<feature type="domain" description="Erythromycin biosynthesis protein CIII-like N-terminal" evidence="5">
    <location>
        <begin position="23"/>
        <end position="142"/>
    </location>
</feature>
<evidence type="ECO:0000259" key="5">
    <source>
        <dbReference type="Pfam" id="PF21036"/>
    </source>
</evidence>
<dbReference type="CDD" id="cd03784">
    <property type="entry name" value="GT1_Gtf-like"/>
    <property type="match status" value="1"/>
</dbReference>
<evidence type="ECO:0000256" key="3">
    <source>
        <dbReference type="ARBA" id="ARBA00022679"/>
    </source>
</evidence>
<organism evidence="7 8">
    <name type="scientific">Kutzneria viridogrisea</name>
    <dbReference type="NCBI Taxonomy" id="47990"/>
    <lineage>
        <taxon>Bacteria</taxon>
        <taxon>Bacillati</taxon>
        <taxon>Actinomycetota</taxon>
        <taxon>Actinomycetes</taxon>
        <taxon>Pseudonocardiales</taxon>
        <taxon>Pseudonocardiaceae</taxon>
        <taxon>Kutzneria</taxon>
    </lineage>
</organism>
<proteinExistence type="inferred from homology"/>
<dbReference type="InterPro" id="IPR002213">
    <property type="entry name" value="UDP_glucos_trans"/>
</dbReference>
<protein>
    <submittedName>
        <fullName evidence="7">UDP:flavonoid glycosyltransferase YjiC (YdhE family)</fullName>
    </submittedName>
</protein>
<evidence type="ECO:0000256" key="2">
    <source>
        <dbReference type="ARBA" id="ARBA00022676"/>
    </source>
</evidence>
<keyword evidence="2" id="KW-0328">Glycosyltransferase</keyword>
<dbReference type="PANTHER" id="PTHR48050:SF13">
    <property type="entry name" value="STEROL 3-BETA-GLUCOSYLTRANSFERASE UGT80A2"/>
    <property type="match status" value="1"/>
</dbReference>
<dbReference type="InterPro" id="IPR050426">
    <property type="entry name" value="Glycosyltransferase_28"/>
</dbReference>
<accession>A0ABR6BXZ9</accession>